<name>X0RUQ4_9ZZZZ</name>
<protein>
    <submittedName>
        <fullName evidence="2">Uncharacterized protein</fullName>
    </submittedName>
</protein>
<reference evidence="2" key="1">
    <citation type="journal article" date="2014" name="Front. Microbiol.">
        <title>High frequency of phylogenetically diverse reductive dehalogenase-homologous genes in deep subseafloor sedimentary metagenomes.</title>
        <authorList>
            <person name="Kawai M."/>
            <person name="Futagami T."/>
            <person name="Toyoda A."/>
            <person name="Takaki Y."/>
            <person name="Nishi S."/>
            <person name="Hori S."/>
            <person name="Arai W."/>
            <person name="Tsubouchi T."/>
            <person name="Morono Y."/>
            <person name="Uchiyama I."/>
            <person name="Ito T."/>
            <person name="Fujiyama A."/>
            <person name="Inagaki F."/>
            <person name="Takami H."/>
        </authorList>
    </citation>
    <scope>NUCLEOTIDE SEQUENCE</scope>
    <source>
        <strain evidence="2">Expedition CK06-06</strain>
    </source>
</reference>
<evidence type="ECO:0000256" key="1">
    <source>
        <dbReference type="SAM" id="Phobius"/>
    </source>
</evidence>
<dbReference type="EMBL" id="BARS01002769">
    <property type="protein sequence ID" value="GAF72513.1"/>
    <property type="molecule type" value="Genomic_DNA"/>
</dbReference>
<organism evidence="2">
    <name type="scientific">marine sediment metagenome</name>
    <dbReference type="NCBI Taxonomy" id="412755"/>
    <lineage>
        <taxon>unclassified sequences</taxon>
        <taxon>metagenomes</taxon>
        <taxon>ecological metagenomes</taxon>
    </lineage>
</organism>
<keyword evidence="1" id="KW-1133">Transmembrane helix</keyword>
<sequence length="115" mass="13173">KNHKMKKLYKYCAMIIAFMIILVTPIFAQELAVMPPKLNIWDIILNNLELVSTGLFALLTMIFGGKIVIVKKKFTQLLELLNEIQRALKDGKIDKTELEEIVKDMKALLGKVDKK</sequence>
<proteinExistence type="predicted"/>
<feature type="transmembrane region" description="Helical" evidence="1">
    <location>
        <begin position="52"/>
        <end position="70"/>
    </location>
</feature>
<evidence type="ECO:0000313" key="2">
    <source>
        <dbReference type="EMBL" id="GAF72513.1"/>
    </source>
</evidence>
<gene>
    <name evidence="2" type="ORF">S01H1_05310</name>
</gene>
<keyword evidence="1" id="KW-0812">Transmembrane</keyword>
<feature type="non-terminal residue" evidence="2">
    <location>
        <position position="1"/>
    </location>
</feature>
<accession>X0RUQ4</accession>
<dbReference type="AlphaFoldDB" id="X0RUQ4"/>
<keyword evidence="1" id="KW-0472">Membrane</keyword>
<comment type="caution">
    <text evidence="2">The sequence shown here is derived from an EMBL/GenBank/DDBJ whole genome shotgun (WGS) entry which is preliminary data.</text>
</comment>